<dbReference type="AlphaFoldDB" id="A0A2W0C856"/>
<dbReference type="Proteomes" id="UP000247459">
    <property type="component" value="Unassembled WGS sequence"/>
</dbReference>
<dbReference type="Pfam" id="PF14206">
    <property type="entry name" value="Cys_rich_CPCC"/>
    <property type="match status" value="1"/>
</dbReference>
<protein>
    <recommendedName>
        <fullName evidence="1">Cysteine-rich CPCC domain-containing protein</fullName>
    </recommendedName>
</protein>
<dbReference type="InterPro" id="IPR025983">
    <property type="entry name" value="Cys_rich_CPCC"/>
</dbReference>
<dbReference type="EMBL" id="PRLG01000019">
    <property type="protein sequence ID" value="PYY29073.1"/>
    <property type="molecule type" value="Genomic_DNA"/>
</dbReference>
<feature type="domain" description="Cysteine-rich CPCC" evidence="1">
    <location>
        <begin position="110"/>
        <end position="175"/>
    </location>
</feature>
<organism evidence="2 3">
    <name type="scientific">Paenibacillus illinoisensis</name>
    <dbReference type="NCBI Taxonomy" id="59845"/>
    <lineage>
        <taxon>Bacteria</taxon>
        <taxon>Bacillati</taxon>
        <taxon>Bacillota</taxon>
        <taxon>Bacilli</taxon>
        <taxon>Bacillales</taxon>
        <taxon>Paenibacillaceae</taxon>
        <taxon>Paenibacillus</taxon>
    </lineage>
</organism>
<sequence>MVLRKEAIKIIIENDITKLTRDEREAMLWNSWGIDEHDPEFHFFSKVLQEELLSSDVPTHDVMDNRYNELLLKVTEGSFYGIPNEYLSKLVSEIVGSHIEVEGYVEKLLPCPCCHYETLEQRGEYDICPVCFWEDDGNNEPSRYSGPNHMTLSEGRSNYKKYGACSEREAEFVTANRYEIYKKAD</sequence>
<accession>A0A2W0C856</accession>
<evidence type="ECO:0000313" key="3">
    <source>
        <dbReference type="Proteomes" id="UP000247459"/>
    </source>
</evidence>
<name>A0A2W0C856_9BACL</name>
<reference evidence="2 3" key="1">
    <citation type="submission" date="2018-01" db="EMBL/GenBank/DDBJ databases">
        <title>Genome sequence of the PGP bacterium Paenibacillus illinoisensis E3.</title>
        <authorList>
            <person name="Rolli E."/>
            <person name="Marasco R."/>
            <person name="Bessem C."/>
            <person name="Michoud G."/>
            <person name="Gaiarsa S."/>
            <person name="Borin S."/>
            <person name="Daffonchio D."/>
        </authorList>
    </citation>
    <scope>NUCLEOTIDE SEQUENCE [LARGE SCALE GENOMIC DNA]</scope>
    <source>
        <strain evidence="2 3">E3</strain>
    </source>
</reference>
<evidence type="ECO:0000313" key="2">
    <source>
        <dbReference type="EMBL" id="PYY29073.1"/>
    </source>
</evidence>
<gene>
    <name evidence="2" type="ORF">PIL02S_03045</name>
</gene>
<comment type="caution">
    <text evidence="2">The sequence shown here is derived from an EMBL/GenBank/DDBJ whole genome shotgun (WGS) entry which is preliminary data.</text>
</comment>
<evidence type="ECO:0000259" key="1">
    <source>
        <dbReference type="Pfam" id="PF14206"/>
    </source>
</evidence>
<proteinExistence type="predicted"/>